<sequence>MRRRLSDTFLLYCACADILGSLALTDVCLTIILLSVGQNSPRLLGSSGFISMLVIKMNPEEPREQARRRLHRRENHHEPNCDCAWCALIARQRRLAIQVALRRFRDEEAALPDGRRRARQSG</sequence>
<comment type="caution">
    <text evidence="1">The sequence shown here is derived from an EMBL/GenBank/DDBJ whole genome shotgun (WGS) entry which is preliminary data.</text>
</comment>
<gene>
    <name evidence="1" type="ORF">AVEN_86371_1</name>
</gene>
<name>A0A4Y2SJ42_ARAVE</name>
<accession>A0A4Y2SJ42</accession>
<evidence type="ECO:0000313" key="1">
    <source>
        <dbReference type="EMBL" id="GBN87803.1"/>
    </source>
</evidence>
<dbReference type="EMBL" id="BGPR01021979">
    <property type="protein sequence ID" value="GBN87803.1"/>
    <property type="molecule type" value="Genomic_DNA"/>
</dbReference>
<protein>
    <submittedName>
        <fullName evidence="1">Uncharacterized protein</fullName>
    </submittedName>
</protein>
<keyword evidence="2" id="KW-1185">Reference proteome</keyword>
<evidence type="ECO:0000313" key="2">
    <source>
        <dbReference type="Proteomes" id="UP000499080"/>
    </source>
</evidence>
<reference evidence="1 2" key="1">
    <citation type="journal article" date="2019" name="Sci. Rep.">
        <title>Orb-weaving spider Araneus ventricosus genome elucidates the spidroin gene catalogue.</title>
        <authorList>
            <person name="Kono N."/>
            <person name="Nakamura H."/>
            <person name="Ohtoshi R."/>
            <person name="Moran D.A.P."/>
            <person name="Shinohara A."/>
            <person name="Yoshida Y."/>
            <person name="Fujiwara M."/>
            <person name="Mori M."/>
            <person name="Tomita M."/>
            <person name="Arakawa K."/>
        </authorList>
    </citation>
    <scope>NUCLEOTIDE SEQUENCE [LARGE SCALE GENOMIC DNA]</scope>
</reference>
<organism evidence="1 2">
    <name type="scientific">Araneus ventricosus</name>
    <name type="common">Orbweaver spider</name>
    <name type="synonym">Epeira ventricosa</name>
    <dbReference type="NCBI Taxonomy" id="182803"/>
    <lineage>
        <taxon>Eukaryota</taxon>
        <taxon>Metazoa</taxon>
        <taxon>Ecdysozoa</taxon>
        <taxon>Arthropoda</taxon>
        <taxon>Chelicerata</taxon>
        <taxon>Arachnida</taxon>
        <taxon>Araneae</taxon>
        <taxon>Araneomorphae</taxon>
        <taxon>Entelegynae</taxon>
        <taxon>Araneoidea</taxon>
        <taxon>Araneidae</taxon>
        <taxon>Araneus</taxon>
    </lineage>
</organism>
<dbReference type="Proteomes" id="UP000499080">
    <property type="component" value="Unassembled WGS sequence"/>
</dbReference>
<dbReference type="AlphaFoldDB" id="A0A4Y2SJ42"/>
<proteinExistence type="predicted"/>